<reference evidence="1" key="1">
    <citation type="submission" date="2018-05" db="EMBL/GenBank/DDBJ databases">
        <authorList>
            <person name="Lanie J.A."/>
            <person name="Ng W.-L."/>
            <person name="Kazmierczak K.M."/>
            <person name="Andrzejewski T.M."/>
            <person name="Davidsen T.M."/>
            <person name="Wayne K.J."/>
            <person name="Tettelin H."/>
            <person name="Glass J.I."/>
            <person name="Rusch D."/>
            <person name="Podicherti R."/>
            <person name="Tsui H.-C.T."/>
            <person name="Winkler M.E."/>
        </authorList>
    </citation>
    <scope>NUCLEOTIDE SEQUENCE</scope>
</reference>
<protein>
    <recommendedName>
        <fullName evidence="2">Gfo/Idh/MocA-like oxidoreductase N-terminal domain-containing protein</fullName>
    </recommendedName>
</protein>
<proteinExistence type="predicted"/>
<organism evidence="1">
    <name type="scientific">marine metagenome</name>
    <dbReference type="NCBI Taxonomy" id="408172"/>
    <lineage>
        <taxon>unclassified sequences</taxon>
        <taxon>metagenomes</taxon>
        <taxon>ecological metagenomes</taxon>
    </lineage>
</organism>
<evidence type="ECO:0008006" key="2">
    <source>
        <dbReference type="Google" id="ProtNLM"/>
    </source>
</evidence>
<feature type="non-terminal residue" evidence="1">
    <location>
        <position position="52"/>
    </location>
</feature>
<evidence type="ECO:0000313" key="1">
    <source>
        <dbReference type="EMBL" id="SVA63053.1"/>
    </source>
</evidence>
<name>A0A381XFJ9_9ZZZZ</name>
<sequence>MTIRLGIAGGNRGGSFEQSLAGLEEEIELVAVCDPSDEVLRGWIEKRTELEA</sequence>
<dbReference type="AlphaFoldDB" id="A0A381XFJ9"/>
<accession>A0A381XFJ9</accession>
<gene>
    <name evidence="1" type="ORF">METZ01_LOCUS115907</name>
</gene>
<dbReference type="EMBL" id="UINC01014863">
    <property type="protein sequence ID" value="SVA63053.1"/>
    <property type="molecule type" value="Genomic_DNA"/>
</dbReference>